<proteinExistence type="predicted"/>
<dbReference type="Proteomes" id="UP001149954">
    <property type="component" value="Unassembled WGS sequence"/>
</dbReference>
<evidence type="ECO:0000313" key="1">
    <source>
        <dbReference type="EMBL" id="KAJ5512138.1"/>
    </source>
</evidence>
<evidence type="ECO:0000313" key="2">
    <source>
        <dbReference type="Proteomes" id="UP001149954"/>
    </source>
</evidence>
<dbReference type="EMBL" id="JAPWDS010000002">
    <property type="protein sequence ID" value="KAJ5512138.1"/>
    <property type="molecule type" value="Genomic_DNA"/>
</dbReference>
<organism evidence="1 2">
    <name type="scientific">Penicillium fimorum</name>
    <dbReference type="NCBI Taxonomy" id="1882269"/>
    <lineage>
        <taxon>Eukaryota</taxon>
        <taxon>Fungi</taxon>
        <taxon>Dikarya</taxon>
        <taxon>Ascomycota</taxon>
        <taxon>Pezizomycotina</taxon>
        <taxon>Eurotiomycetes</taxon>
        <taxon>Eurotiomycetidae</taxon>
        <taxon>Eurotiales</taxon>
        <taxon>Aspergillaceae</taxon>
        <taxon>Penicillium</taxon>
    </lineage>
</organism>
<gene>
    <name evidence="1" type="ORF">N7463_001690</name>
</gene>
<reference evidence="1" key="2">
    <citation type="journal article" date="2023" name="IMA Fungus">
        <title>Comparative genomic study of the Penicillium genus elucidates a diverse pangenome and 15 lateral gene transfer events.</title>
        <authorList>
            <person name="Petersen C."/>
            <person name="Sorensen T."/>
            <person name="Nielsen M.R."/>
            <person name="Sondergaard T.E."/>
            <person name="Sorensen J.L."/>
            <person name="Fitzpatrick D.A."/>
            <person name="Frisvad J.C."/>
            <person name="Nielsen K.L."/>
        </authorList>
    </citation>
    <scope>NUCLEOTIDE SEQUENCE</scope>
    <source>
        <strain evidence="1">IBT 29495</strain>
    </source>
</reference>
<keyword evidence="2" id="KW-1185">Reference proteome</keyword>
<accession>A0A9W9XXP3</accession>
<comment type="caution">
    <text evidence="1">The sequence shown here is derived from an EMBL/GenBank/DDBJ whole genome shotgun (WGS) entry which is preliminary data.</text>
</comment>
<dbReference type="AlphaFoldDB" id="A0A9W9XXP3"/>
<name>A0A9W9XXP3_9EURO</name>
<sequence>MTSQWLYLELLGHIRLLGFDMERHRSQVDRCEMAEIATNASGCGQAQNGGNHVFAEFELTWRGL</sequence>
<reference evidence="1" key="1">
    <citation type="submission" date="2022-12" db="EMBL/GenBank/DDBJ databases">
        <authorList>
            <person name="Petersen C."/>
        </authorList>
    </citation>
    <scope>NUCLEOTIDE SEQUENCE</scope>
    <source>
        <strain evidence="1">IBT 29495</strain>
    </source>
</reference>
<protein>
    <submittedName>
        <fullName evidence="1">Uncharacterized protein</fullName>
    </submittedName>
</protein>